<keyword evidence="11" id="KW-1185">Reference proteome</keyword>
<dbReference type="PANTHER" id="PTHR46910:SF37">
    <property type="entry name" value="ZN(II)2CYS6 TRANSCRIPTION FACTOR (EUROFUNG)"/>
    <property type="match status" value="1"/>
</dbReference>
<sequence>MFDTRKRVTTACEFCRRRKVKCDGNNPCINCTQNRIQCHYAVVPPVKKLSKPATKKKASHGQRLQTIDERLEKLENLLSSFIRTMTPKQNEIDNENVSFDREQMHEKEHNEVDIEGVEGDEENDDDDEGEDVSDEDDEDDEENEIDDINDDVMEGSKAYDFRNDTHSKNSTPRTSASSARVSNNSSSKSFKGVLSPSINSNVETESSSVNGLKIEAPSSDKLDKRIIDRAVAKKDLNDIIDNNLFGAWQGSHSVNPMYNELLEIISGAFIREPQNFALIEPIRRIPLICYAILQPAILKWIDPATKDLESKRKAFIGEFPDDSAFVYRLIDTFYENFRLASLLLNSGQLKSMFEKYYELKKVRGMQGGRKSASPLKRLKVSELMIMSIALSFCISEKLQYDNNLKNKNAPPSPSSPSLSLSQLQSIRSECFQNCVYYYHVISVLGDGITTVIAILMMAVVAEVNYLSTHISCSLMSVAVRFAQEMGLHKAEAYEKLTKEQRGFYYQIWLICKYMDNEVCYRTGRSPIIYLSDLSTKVDLRTSNNLLSKISEFDDNFSLRGAPEKRETILKYFVIEFTEIRYFTFEKLFSDTAQRCSFEVLSKSLDRINNEMFRVSKSLPLPTRPKFFYEPNFIRDLGLRVHSNYWTIQLSFFFHLMIANRAPQQRFGNNETPFNEVRHHRNMHYKNMSLNSARTILILANNLITEAPLTNAGLDFDSQDHNSEVRGIPSSIIDWIQMYPYAAYLLLMLHTVNEFSSADCFNDVNLIIDCSINFFGANLVGSSGDMKSFQHVRTKVLDLSTRLLLRVFIKFLDMNTNFRFLETHPRLKKHLEEMESLYPAAFKPPQSTPPASTEKVNSRERGKRQKLATSTVHTPINPIPESLINIPQVEAGALQYIPSNDVQHSIPIQQEPFAGINTNLHGQPTQQLPMHVNSLPVRGPTSLPQLTQTQQKPTATNSNASSDNYSPVSQLHQATSHPQESPFSGDPAAYSGQDELQLINNPEQTFHEQLIAGYTDKALLEGAFQAEVYGIKHFFFDGLQ</sequence>
<comment type="subcellular location">
    <subcellularLocation>
        <location evidence="1">Nucleus</location>
    </subcellularLocation>
</comment>
<dbReference type="GO" id="GO:0005634">
    <property type="term" value="C:nucleus"/>
    <property type="evidence" value="ECO:0007669"/>
    <property type="project" value="UniProtKB-SubCell"/>
</dbReference>
<accession>A0A9P0VX78</accession>
<dbReference type="Proteomes" id="UP000837801">
    <property type="component" value="Unassembled WGS sequence"/>
</dbReference>
<feature type="coiled-coil region" evidence="7">
    <location>
        <begin position="57"/>
        <end position="84"/>
    </location>
</feature>
<evidence type="ECO:0000256" key="7">
    <source>
        <dbReference type="SAM" id="Coils"/>
    </source>
</evidence>
<keyword evidence="4" id="KW-0238">DNA-binding</keyword>
<organism evidence="10 11">
    <name type="scientific">[Candida] railenensis</name>
    <dbReference type="NCBI Taxonomy" id="45579"/>
    <lineage>
        <taxon>Eukaryota</taxon>
        <taxon>Fungi</taxon>
        <taxon>Dikarya</taxon>
        <taxon>Ascomycota</taxon>
        <taxon>Saccharomycotina</taxon>
        <taxon>Pichiomycetes</taxon>
        <taxon>Debaryomycetaceae</taxon>
        <taxon>Kurtzmaniella</taxon>
    </lineage>
</organism>
<feature type="compositionally biased region" description="Acidic residues" evidence="8">
    <location>
        <begin position="113"/>
        <end position="153"/>
    </location>
</feature>
<evidence type="ECO:0000256" key="2">
    <source>
        <dbReference type="ARBA" id="ARBA00022723"/>
    </source>
</evidence>
<dbReference type="GO" id="GO:0003677">
    <property type="term" value="F:DNA binding"/>
    <property type="evidence" value="ECO:0007669"/>
    <property type="project" value="UniProtKB-KW"/>
</dbReference>
<feature type="region of interest" description="Disordered" evidence="8">
    <location>
        <begin position="100"/>
        <end position="209"/>
    </location>
</feature>
<evidence type="ECO:0000256" key="5">
    <source>
        <dbReference type="ARBA" id="ARBA00023163"/>
    </source>
</evidence>
<evidence type="ECO:0000313" key="10">
    <source>
        <dbReference type="EMBL" id="CAH2351193.1"/>
    </source>
</evidence>
<dbReference type="InterPro" id="IPR036864">
    <property type="entry name" value="Zn2-C6_fun-type_DNA-bd_sf"/>
</dbReference>
<dbReference type="GO" id="GO:0000981">
    <property type="term" value="F:DNA-binding transcription factor activity, RNA polymerase II-specific"/>
    <property type="evidence" value="ECO:0007669"/>
    <property type="project" value="InterPro"/>
</dbReference>
<dbReference type="GO" id="GO:0008270">
    <property type="term" value="F:zinc ion binding"/>
    <property type="evidence" value="ECO:0007669"/>
    <property type="project" value="InterPro"/>
</dbReference>
<feature type="region of interest" description="Disordered" evidence="8">
    <location>
        <begin position="914"/>
        <end position="990"/>
    </location>
</feature>
<keyword evidence="3" id="KW-0805">Transcription regulation</keyword>
<dbReference type="GO" id="GO:0006351">
    <property type="term" value="P:DNA-templated transcription"/>
    <property type="evidence" value="ECO:0007669"/>
    <property type="project" value="InterPro"/>
</dbReference>
<reference evidence="10" key="1">
    <citation type="submission" date="2022-03" db="EMBL/GenBank/DDBJ databases">
        <authorList>
            <person name="Legras J.-L."/>
            <person name="Devillers H."/>
            <person name="Grondin C."/>
        </authorList>
    </citation>
    <scope>NUCLEOTIDE SEQUENCE</scope>
    <source>
        <strain evidence="10">CLIB 1423</strain>
    </source>
</reference>
<dbReference type="OrthoDB" id="2123952at2759"/>
<evidence type="ECO:0000259" key="9">
    <source>
        <dbReference type="PROSITE" id="PS50048"/>
    </source>
</evidence>
<keyword evidence="7" id="KW-0175">Coiled coil</keyword>
<feature type="compositionally biased region" description="Basic and acidic residues" evidence="8">
    <location>
        <begin position="157"/>
        <end position="167"/>
    </location>
</feature>
<evidence type="ECO:0000256" key="3">
    <source>
        <dbReference type="ARBA" id="ARBA00023015"/>
    </source>
</evidence>
<gene>
    <name evidence="10" type="ORF">CLIB1423_03S00958</name>
</gene>
<dbReference type="PROSITE" id="PS00463">
    <property type="entry name" value="ZN2_CY6_FUNGAL_1"/>
    <property type="match status" value="1"/>
</dbReference>
<evidence type="ECO:0000256" key="8">
    <source>
        <dbReference type="SAM" id="MobiDB-lite"/>
    </source>
</evidence>
<dbReference type="EMBL" id="CAKXYY010000003">
    <property type="protein sequence ID" value="CAH2351193.1"/>
    <property type="molecule type" value="Genomic_DNA"/>
</dbReference>
<dbReference type="Pfam" id="PF00172">
    <property type="entry name" value="Zn_clus"/>
    <property type="match status" value="1"/>
</dbReference>
<dbReference type="InterPro" id="IPR007219">
    <property type="entry name" value="XnlR_reg_dom"/>
</dbReference>
<proteinExistence type="predicted"/>
<keyword evidence="2" id="KW-0479">Metal-binding</keyword>
<dbReference type="CDD" id="cd12148">
    <property type="entry name" value="fungal_TF_MHR"/>
    <property type="match status" value="1"/>
</dbReference>
<name>A0A9P0VX78_9ASCO</name>
<evidence type="ECO:0000256" key="1">
    <source>
        <dbReference type="ARBA" id="ARBA00004123"/>
    </source>
</evidence>
<feature type="compositionally biased region" description="Low complexity" evidence="8">
    <location>
        <begin position="939"/>
        <end position="953"/>
    </location>
</feature>
<protein>
    <recommendedName>
        <fullName evidence="9">Zn(2)-C6 fungal-type domain-containing protein</fullName>
    </recommendedName>
</protein>
<keyword evidence="5" id="KW-0804">Transcription</keyword>
<evidence type="ECO:0000313" key="11">
    <source>
        <dbReference type="Proteomes" id="UP000837801"/>
    </source>
</evidence>
<dbReference type="Pfam" id="PF04082">
    <property type="entry name" value="Fungal_trans"/>
    <property type="match status" value="1"/>
</dbReference>
<feature type="region of interest" description="Disordered" evidence="8">
    <location>
        <begin position="839"/>
        <end position="878"/>
    </location>
</feature>
<dbReference type="Gene3D" id="4.10.240.10">
    <property type="entry name" value="Zn(2)-C6 fungal-type DNA-binding domain"/>
    <property type="match status" value="1"/>
</dbReference>
<feature type="compositionally biased region" description="Low complexity" evidence="8">
    <location>
        <begin position="175"/>
        <end position="189"/>
    </location>
</feature>
<evidence type="ECO:0000256" key="4">
    <source>
        <dbReference type="ARBA" id="ARBA00023125"/>
    </source>
</evidence>
<dbReference type="InterPro" id="IPR001138">
    <property type="entry name" value="Zn2Cys6_DnaBD"/>
</dbReference>
<feature type="compositionally biased region" description="Polar residues" evidence="8">
    <location>
        <begin position="954"/>
        <end position="981"/>
    </location>
</feature>
<feature type="compositionally biased region" description="Basic and acidic residues" evidence="8">
    <location>
        <begin position="100"/>
        <end position="112"/>
    </location>
</feature>
<dbReference type="SMART" id="SM00906">
    <property type="entry name" value="Fungal_trans"/>
    <property type="match status" value="1"/>
</dbReference>
<dbReference type="SMART" id="SM00066">
    <property type="entry name" value="GAL4"/>
    <property type="match status" value="1"/>
</dbReference>
<dbReference type="SUPFAM" id="SSF57701">
    <property type="entry name" value="Zn2/Cys6 DNA-binding domain"/>
    <property type="match status" value="1"/>
</dbReference>
<evidence type="ECO:0000256" key="6">
    <source>
        <dbReference type="ARBA" id="ARBA00023242"/>
    </source>
</evidence>
<feature type="compositionally biased region" description="Polar residues" evidence="8">
    <location>
        <begin position="915"/>
        <end position="927"/>
    </location>
</feature>
<feature type="compositionally biased region" description="Low complexity" evidence="8">
    <location>
        <begin position="197"/>
        <end position="209"/>
    </location>
</feature>
<dbReference type="InterPro" id="IPR050987">
    <property type="entry name" value="AtrR-like"/>
</dbReference>
<comment type="caution">
    <text evidence="10">The sequence shown here is derived from an EMBL/GenBank/DDBJ whole genome shotgun (WGS) entry which is preliminary data.</text>
</comment>
<dbReference type="AlphaFoldDB" id="A0A9P0VX78"/>
<dbReference type="PANTHER" id="PTHR46910">
    <property type="entry name" value="TRANSCRIPTION FACTOR PDR1"/>
    <property type="match status" value="1"/>
</dbReference>
<keyword evidence="6" id="KW-0539">Nucleus</keyword>
<dbReference type="CDD" id="cd00067">
    <property type="entry name" value="GAL4"/>
    <property type="match status" value="1"/>
</dbReference>
<dbReference type="PROSITE" id="PS50048">
    <property type="entry name" value="ZN2_CY6_FUNGAL_2"/>
    <property type="match status" value="1"/>
</dbReference>
<feature type="domain" description="Zn(2)-C6 fungal-type" evidence="9">
    <location>
        <begin position="11"/>
        <end position="40"/>
    </location>
</feature>